<dbReference type="Gene3D" id="1.10.238.10">
    <property type="entry name" value="EF-hand"/>
    <property type="match status" value="2"/>
</dbReference>
<dbReference type="InterPro" id="IPR050230">
    <property type="entry name" value="CALM/Myosin/TropC-like"/>
</dbReference>
<comment type="similarity">
    <text evidence="6">Belongs to the troponin C family.</text>
</comment>
<dbReference type="GeneTree" id="ENSGT00940000153541"/>
<name>A0A8C0AG78_BOSMU</name>
<dbReference type="Ensembl" id="ENSBGRT00000034467.1">
    <property type="protein sequence ID" value="ENSBGRP00000029768.1"/>
    <property type="gene ID" value="ENSBGRG00000018732.1"/>
</dbReference>
<dbReference type="PANTHER" id="PTHR23048">
    <property type="entry name" value="MYOSIN LIGHT CHAIN 1, 3"/>
    <property type="match status" value="1"/>
</dbReference>
<dbReference type="PANTHER" id="PTHR23048:SF57">
    <property type="entry name" value="TROPONIN C2, FAST SKELETAL TYPE"/>
    <property type="match status" value="1"/>
</dbReference>
<feature type="compositionally biased region" description="Basic and acidic residues" evidence="8">
    <location>
        <begin position="211"/>
        <end position="225"/>
    </location>
</feature>
<sequence>MGVQENGVKAGMYSGLSLRLFDGPCLLQTTDQQAEARSYLSEEMIAGEWGWAGWLLGGGVPGNLESGQAGRQYVDVRLTVSPGSLQPSALLALAEFKAAFDMFDADGGGDISVKELGTVMRMLGQTPTKEELDAIIEEVDEDGSGTIDFEEFLVMMVRQMKEDAKGKTEEELAECFRIFDRNADGYIDAEELAEIFRASGEHVTDEELESLMKDGDKNNDGRIDFDGEGLGRAGTGARGRERPPP</sequence>
<accession>A0A8C0AG78</accession>
<dbReference type="GO" id="GO:0005509">
    <property type="term" value="F:calcium ion binding"/>
    <property type="evidence" value="ECO:0007669"/>
    <property type="project" value="InterPro"/>
</dbReference>
<evidence type="ECO:0000256" key="3">
    <source>
        <dbReference type="ARBA" id="ARBA00022837"/>
    </source>
</evidence>
<keyword evidence="3" id="KW-0106">Calcium</keyword>
<protein>
    <recommendedName>
        <fullName evidence="7">Troponin C, skeletal muscle</fullName>
    </recommendedName>
</protein>
<evidence type="ECO:0000313" key="11">
    <source>
        <dbReference type="Proteomes" id="UP000694520"/>
    </source>
</evidence>
<feature type="compositionally biased region" description="Gly residues" evidence="8">
    <location>
        <begin position="228"/>
        <end position="237"/>
    </location>
</feature>
<feature type="domain" description="EF-hand" evidence="9">
    <location>
        <begin position="127"/>
        <end position="162"/>
    </location>
</feature>
<reference evidence="10" key="3">
    <citation type="submission" date="2025-09" db="UniProtKB">
        <authorList>
            <consortium name="Ensembl"/>
        </authorList>
    </citation>
    <scope>IDENTIFICATION</scope>
</reference>
<proteinExistence type="inferred from homology"/>
<dbReference type="InterPro" id="IPR011992">
    <property type="entry name" value="EF-hand-dom_pair"/>
</dbReference>
<gene>
    <name evidence="10" type="primary">TNNC2</name>
</gene>
<keyword evidence="2" id="KW-0677">Repeat</keyword>
<evidence type="ECO:0000256" key="4">
    <source>
        <dbReference type="ARBA" id="ARBA00023179"/>
    </source>
</evidence>
<dbReference type="FunFam" id="1.10.238.10:FF:000107">
    <property type="entry name" value="Troponin C, skeletal muscle"/>
    <property type="match status" value="1"/>
</dbReference>
<dbReference type="SUPFAM" id="SSF47473">
    <property type="entry name" value="EF-hand"/>
    <property type="match status" value="1"/>
</dbReference>
<reference evidence="10" key="2">
    <citation type="submission" date="2025-08" db="UniProtKB">
        <authorList>
            <consortium name="Ensembl"/>
        </authorList>
    </citation>
    <scope>IDENTIFICATION</scope>
</reference>
<dbReference type="InterPro" id="IPR018247">
    <property type="entry name" value="EF_Hand_1_Ca_BS"/>
</dbReference>
<dbReference type="AlphaFoldDB" id="A0A8C0AG78"/>
<evidence type="ECO:0000256" key="2">
    <source>
        <dbReference type="ARBA" id="ARBA00022737"/>
    </source>
</evidence>
<keyword evidence="1" id="KW-0479">Metal-binding</keyword>
<keyword evidence="11" id="KW-1185">Reference proteome</keyword>
<evidence type="ECO:0000256" key="6">
    <source>
        <dbReference type="ARBA" id="ARBA00038202"/>
    </source>
</evidence>
<keyword evidence="4" id="KW-0514">Muscle protein</keyword>
<evidence type="ECO:0000256" key="8">
    <source>
        <dbReference type="SAM" id="MobiDB-lite"/>
    </source>
</evidence>
<evidence type="ECO:0000256" key="1">
    <source>
        <dbReference type="ARBA" id="ARBA00022723"/>
    </source>
</evidence>
<evidence type="ECO:0000313" key="10">
    <source>
        <dbReference type="Ensembl" id="ENSBGRP00000029768.1"/>
    </source>
</evidence>
<comment type="function">
    <text evidence="5">Troponin is the central regulatory protein of striated muscle contraction. Tn consists of three components: Tn-I which is the inhibitor of actomyosin ATPase, Tn-T which contains the binding site for tropomyosin and Tn-C. The binding of calcium to Tn-C abolishes the inhibitory action of Tn on actin filaments.</text>
</comment>
<evidence type="ECO:0000256" key="5">
    <source>
        <dbReference type="ARBA" id="ARBA00037722"/>
    </source>
</evidence>
<feature type="domain" description="EF-hand" evidence="9">
    <location>
        <begin position="167"/>
        <end position="202"/>
    </location>
</feature>
<evidence type="ECO:0000256" key="7">
    <source>
        <dbReference type="ARBA" id="ARBA00044117"/>
    </source>
</evidence>
<dbReference type="PROSITE" id="PS50222">
    <property type="entry name" value="EF_HAND_2"/>
    <property type="match status" value="3"/>
</dbReference>
<feature type="region of interest" description="Disordered" evidence="8">
    <location>
        <begin position="211"/>
        <end position="245"/>
    </location>
</feature>
<dbReference type="CDD" id="cd00051">
    <property type="entry name" value="EFh"/>
    <property type="match status" value="1"/>
</dbReference>
<reference evidence="10" key="1">
    <citation type="submission" date="2019-05" db="EMBL/GenBank/DDBJ databases">
        <authorList>
            <person name="Zhang S."/>
            <person name="Liu J."/>
        </authorList>
    </citation>
    <scope>NUCLEOTIDE SEQUENCE [LARGE SCALE GENOMIC DNA]</scope>
</reference>
<organism evidence="10 11">
    <name type="scientific">Bos mutus grunniens</name>
    <name type="common">Wild yak</name>
    <name type="synonym">Bos grunniens</name>
    <dbReference type="NCBI Taxonomy" id="30521"/>
    <lineage>
        <taxon>Eukaryota</taxon>
        <taxon>Metazoa</taxon>
        <taxon>Chordata</taxon>
        <taxon>Craniata</taxon>
        <taxon>Vertebrata</taxon>
        <taxon>Euteleostomi</taxon>
        <taxon>Mammalia</taxon>
        <taxon>Eutheria</taxon>
        <taxon>Laurasiatheria</taxon>
        <taxon>Artiodactyla</taxon>
        <taxon>Ruminantia</taxon>
        <taxon>Pecora</taxon>
        <taxon>Bovidae</taxon>
        <taxon>Bovinae</taxon>
        <taxon>Bos</taxon>
    </lineage>
</organism>
<dbReference type="PROSITE" id="PS00018">
    <property type="entry name" value="EF_HAND_1"/>
    <property type="match status" value="3"/>
</dbReference>
<feature type="domain" description="EF-hand" evidence="9">
    <location>
        <begin position="91"/>
        <end position="126"/>
    </location>
</feature>
<dbReference type="Proteomes" id="UP000694520">
    <property type="component" value="Chromosome 12"/>
</dbReference>
<evidence type="ECO:0000259" key="9">
    <source>
        <dbReference type="PROSITE" id="PS50222"/>
    </source>
</evidence>
<dbReference type="GO" id="GO:0016460">
    <property type="term" value="C:myosin II complex"/>
    <property type="evidence" value="ECO:0007669"/>
    <property type="project" value="TreeGrafter"/>
</dbReference>
<dbReference type="Pfam" id="PF13499">
    <property type="entry name" value="EF-hand_7"/>
    <property type="match status" value="2"/>
</dbReference>
<dbReference type="InterPro" id="IPR002048">
    <property type="entry name" value="EF_hand_dom"/>
</dbReference>
<dbReference type="SMART" id="SM00054">
    <property type="entry name" value="EFh"/>
    <property type="match status" value="4"/>
</dbReference>